<feature type="non-terminal residue" evidence="2">
    <location>
        <position position="1"/>
    </location>
</feature>
<proteinExistence type="predicted"/>
<comment type="caution">
    <text evidence="2">The sequence shown here is derived from an EMBL/GenBank/DDBJ whole genome shotgun (WGS) entry which is preliminary data.</text>
</comment>
<sequence>RALSLPEPTTSAAGSWGTGAVLEKLVCKLWSGHVCMFGEHDFTGGEDDPRARPLPAEASILVLIVVLISLCLRQTRRVPRDGAAKEALLGRGGRGVRGGGRGGITIFSGGTAGNALVPVIDRLTANATYVLGVSDNGGSTSEILRVLGGPAIGDIRSRLTRLVPLSPASPPAPPPQNLPTPPADECDAEAVTADHANGTGDLHLDINRLAGFLLLLHNEVLKRAHKRFDFRNASVGNFFLTGARIFFGSLESAIFQFAAMTGIQESVQVVPVINTNHTVNIAAKLTNGDVILGQCQISHPSKPVHQPKESKASRLAIRDSLGQRKITIQSHIICSFRRNTTLIYSIGSLYTSIHPCLILWGMGKAIAESPSLRHKILLLNSQNDRETPEYTAVDFLRSVAGALDFSLGNAGWPREHPVASYVTHLVYLDNGEIPVDIWQIEKLGVHCVSVRGAIAPNGNPVYVEEELYRVLRSIIFGV</sequence>
<dbReference type="EMBL" id="JAEFCI010005121">
    <property type="protein sequence ID" value="KAG5460509.1"/>
    <property type="molecule type" value="Genomic_DNA"/>
</dbReference>
<dbReference type="PANTHER" id="PTHR31240">
    <property type="entry name" value="MATERNAL EFFECT EMBRYO ARREST 18"/>
    <property type="match status" value="1"/>
</dbReference>
<dbReference type="Proteomes" id="UP000673691">
    <property type="component" value="Unassembled WGS sequence"/>
</dbReference>
<reference evidence="2 3" key="1">
    <citation type="journal article" name="Sci. Rep.">
        <title>Genome-scale phylogenetic analyses confirm Olpidium as the closest living zoosporic fungus to the non-flagellated, terrestrial fungi.</title>
        <authorList>
            <person name="Chang Y."/>
            <person name="Rochon D."/>
            <person name="Sekimoto S."/>
            <person name="Wang Y."/>
            <person name="Chovatia M."/>
            <person name="Sandor L."/>
            <person name="Salamov A."/>
            <person name="Grigoriev I.V."/>
            <person name="Stajich J.E."/>
            <person name="Spatafora J.W."/>
        </authorList>
    </citation>
    <scope>NUCLEOTIDE SEQUENCE [LARGE SCALE GENOMIC DNA]</scope>
    <source>
        <strain evidence="2">S191</strain>
    </source>
</reference>
<evidence type="ECO:0000313" key="2">
    <source>
        <dbReference type="EMBL" id="KAG5460509.1"/>
    </source>
</evidence>
<gene>
    <name evidence="2" type="ORF">BJ554DRAFT_7435</name>
</gene>
<feature type="compositionally biased region" description="Pro residues" evidence="1">
    <location>
        <begin position="167"/>
        <end position="182"/>
    </location>
</feature>
<dbReference type="InterPro" id="IPR002882">
    <property type="entry name" value="CofD"/>
</dbReference>
<dbReference type="AlphaFoldDB" id="A0A8H8DJ46"/>
<dbReference type="SUPFAM" id="SSF142338">
    <property type="entry name" value="CofD-like"/>
    <property type="match status" value="1"/>
</dbReference>
<name>A0A8H8DJ46_9FUNG</name>
<dbReference type="PANTHER" id="PTHR31240:SF0">
    <property type="entry name" value="MATERNAL EFFECT EMBRYO ARREST 18"/>
    <property type="match status" value="1"/>
</dbReference>
<accession>A0A8H8DJ46</accession>
<keyword evidence="3" id="KW-1185">Reference proteome</keyword>
<dbReference type="OrthoDB" id="10267139at2759"/>
<evidence type="ECO:0000256" key="1">
    <source>
        <dbReference type="SAM" id="MobiDB-lite"/>
    </source>
</evidence>
<dbReference type="GO" id="GO:0043743">
    <property type="term" value="F:LPPG:FO 2-phospho-L-lactate transferase activity"/>
    <property type="evidence" value="ECO:0007669"/>
    <property type="project" value="InterPro"/>
</dbReference>
<evidence type="ECO:0000313" key="3">
    <source>
        <dbReference type="Proteomes" id="UP000673691"/>
    </source>
</evidence>
<organism evidence="2 3">
    <name type="scientific">Olpidium bornovanus</name>
    <dbReference type="NCBI Taxonomy" id="278681"/>
    <lineage>
        <taxon>Eukaryota</taxon>
        <taxon>Fungi</taxon>
        <taxon>Fungi incertae sedis</taxon>
        <taxon>Olpidiomycota</taxon>
        <taxon>Olpidiomycotina</taxon>
        <taxon>Olpidiomycetes</taxon>
        <taxon>Olpidiales</taxon>
        <taxon>Olpidiaceae</taxon>
        <taxon>Olpidium</taxon>
    </lineage>
</organism>
<dbReference type="Gene3D" id="3.40.50.10680">
    <property type="entry name" value="CofD-like domains"/>
    <property type="match status" value="1"/>
</dbReference>
<dbReference type="Pfam" id="PF01933">
    <property type="entry name" value="CofD"/>
    <property type="match status" value="1"/>
</dbReference>
<feature type="region of interest" description="Disordered" evidence="1">
    <location>
        <begin position="164"/>
        <end position="185"/>
    </location>
</feature>
<dbReference type="InterPro" id="IPR038136">
    <property type="entry name" value="CofD-like_dom_sf"/>
</dbReference>
<protein>
    <submittedName>
        <fullName evidence="2">Uncharacterized protein</fullName>
    </submittedName>
</protein>